<keyword evidence="3" id="KW-1185">Reference proteome</keyword>
<gene>
    <name evidence="2" type="ORF">EVAR_29263_1</name>
</gene>
<accession>A0A4C1VIA7</accession>
<feature type="region of interest" description="Disordered" evidence="1">
    <location>
        <begin position="106"/>
        <end position="134"/>
    </location>
</feature>
<comment type="caution">
    <text evidence="2">The sequence shown here is derived from an EMBL/GenBank/DDBJ whole genome shotgun (WGS) entry which is preliminary data.</text>
</comment>
<evidence type="ECO:0000256" key="1">
    <source>
        <dbReference type="SAM" id="MobiDB-lite"/>
    </source>
</evidence>
<proteinExistence type="predicted"/>
<protein>
    <submittedName>
        <fullName evidence="2">Uncharacterized protein</fullName>
    </submittedName>
</protein>
<dbReference type="Proteomes" id="UP000299102">
    <property type="component" value="Unassembled WGS sequence"/>
</dbReference>
<reference evidence="2 3" key="1">
    <citation type="journal article" date="2019" name="Commun. Biol.">
        <title>The bagworm genome reveals a unique fibroin gene that provides high tensile strength.</title>
        <authorList>
            <person name="Kono N."/>
            <person name="Nakamura H."/>
            <person name="Ohtoshi R."/>
            <person name="Tomita M."/>
            <person name="Numata K."/>
            <person name="Arakawa K."/>
        </authorList>
    </citation>
    <scope>NUCLEOTIDE SEQUENCE [LARGE SCALE GENOMIC DNA]</scope>
</reference>
<feature type="compositionally biased region" description="Basic residues" evidence="1">
    <location>
        <begin position="125"/>
        <end position="134"/>
    </location>
</feature>
<feature type="region of interest" description="Disordered" evidence="1">
    <location>
        <begin position="1"/>
        <end position="27"/>
    </location>
</feature>
<evidence type="ECO:0000313" key="2">
    <source>
        <dbReference type="EMBL" id="GBP38319.1"/>
    </source>
</evidence>
<feature type="compositionally biased region" description="Polar residues" evidence="1">
    <location>
        <begin position="1"/>
        <end position="11"/>
    </location>
</feature>
<organism evidence="2 3">
    <name type="scientific">Eumeta variegata</name>
    <name type="common">Bagworm moth</name>
    <name type="synonym">Eumeta japonica</name>
    <dbReference type="NCBI Taxonomy" id="151549"/>
    <lineage>
        <taxon>Eukaryota</taxon>
        <taxon>Metazoa</taxon>
        <taxon>Ecdysozoa</taxon>
        <taxon>Arthropoda</taxon>
        <taxon>Hexapoda</taxon>
        <taxon>Insecta</taxon>
        <taxon>Pterygota</taxon>
        <taxon>Neoptera</taxon>
        <taxon>Endopterygota</taxon>
        <taxon>Lepidoptera</taxon>
        <taxon>Glossata</taxon>
        <taxon>Ditrysia</taxon>
        <taxon>Tineoidea</taxon>
        <taxon>Psychidae</taxon>
        <taxon>Oiketicinae</taxon>
        <taxon>Eumeta</taxon>
    </lineage>
</organism>
<dbReference type="EMBL" id="BGZK01000346">
    <property type="protein sequence ID" value="GBP38319.1"/>
    <property type="molecule type" value="Genomic_DNA"/>
</dbReference>
<evidence type="ECO:0000313" key="3">
    <source>
        <dbReference type="Proteomes" id="UP000299102"/>
    </source>
</evidence>
<sequence length="134" mass="14902">MVYRGSRTTSPYRRESPPANSSSPALTLLTHARTRDIKIESVLRENPYVISRFRDRLATFGPSKPTRVTTRPRPRDGFSLVPRPWTSSPLLVATSAPPGVRWRRAMGETGAGRPPHVDSVINSKATRKKQASPL</sequence>
<dbReference type="AlphaFoldDB" id="A0A4C1VIA7"/>
<feature type="region of interest" description="Disordered" evidence="1">
    <location>
        <begin position="60"/>
        <end position="82"/>
    </location>
</feature>
<name>A0A4C1VIA7_EUMVA</name>